<dbReference type="AlphaFoldDB" id="A0A521E1K4"/>
<sequence length="58" mass="6141">MSERVTWETCPGCRRPAAVGWLDGDPVEFDCPRECPVPAGGLRAAFGPGHGGSHHPGR</sequence>
<reference evidence="1 2" key="1">
    <citation type="submission" date="2017-05" db="EMBL/GenBank/DDBJ databases">
        <authorList>
            <person name="Varghese N."/>
            <person name="Submissions S."/>
        </authorList>
    </citation>
    <scope>NUCLEOTIDE SEQUENCE [LARGE SCALE GENOMIC DNA]</scope>
    <source>
        <strain evidence="1 2">DSM 46834</strain>
    </source>
</reference>
<name>A0A521E1K4_9ACTN</name>
<dbReference type="Proteomes" id="UP000317484">
    <property type="component" value="Unassembled WGS sequence"/>
</dbReference>
<protein>
    <submittedName>
        <fullName evidence="1">Uncharacterized protein</fullName>
    </submittedName>
</protein>
<evidence type="ECO:0000313" key="1">
    <source>
        <dbReference type="EMBL" id="SMO77857.1"/>
    </source>
</evidence>
<dbReference type="EMBL" id="FXTJ01000004">
    <property type="protein sequence ID" value="SMO77857.1"/>
    <property type="molecule type" value="Genomic_DNA"/>
</dbReference>
<proteinExistence type="predicted"/>
<gene>
    <name evidence="1" type="ORF">SAMN06273567_104135</name>
</gene>
<keyword evidence="2" id="KW-1185">Reference proteome</keyword>
<evidence type="ECO:0000313" key="2">
    <source>
        <dbReference type="Proteomes" id="UP000317484"/>
    </source>
</evidence>
<accession>A0A521E1K4</accession>
<organism evidence="1 2">
    <name type="scientific">Geodermatophilus aquaeductus</name>
    <dbReference type="NCBI Taxonomy" id="1564161"/>
    <lineage>
        <taxon>Bacteria</taxon>
        <taxon>Bacillati</taxon>
        <taxon>Actinomycetota</taxon>
        <taxon>Actinomycetes</taxon>
        <taxon>Geodermatophilales</taxon>
        <taxon>Geodermatophilaceae</taxon>
        <taxon>Geodermatophilus</taxon>
    </lineage>
</organism>